<dbReference type="OrthoDB" id="752086at2"/>
<organism evidence="1 2">
    <name type="scientific">Daejeonella rubra</name>
    <dbReference type="NCBI Taxonomy" id="990371"/>
    <lineage>
        <taxon>Bacteria</taxon>
        <taxon>Pseudomonadati</taxon>
        <taxon>Bacteroidota</taxon>
        <taxon>Sphingobacteriia</taxon>
        <taxon>Sphingobacteriales</taxon>
        <taxon>Sphingobacteriaceae</taxon>
        <taxon>Daejeonella</taxon>
    </lineage>
</organism>
<dbReference type="AlphaFoldDB" id="A0A1G9MKX8"/>
<proteinExistence type="predicted"/>
<reference evidence="2" key="1">
    <citation type="submission" date="2016-10" db="EMBL/GenBank/DDBJ databases">
        <authorList>
            <person name="Varghese N."/>
            <person name="Submissions S."/>
        </authorList>
    </citation>
    <scope>NUCLEOTIDE SEQUENCE [LARGE SCALE GENOMIC DNA]</scope>
    <source>
        <strain evidence="2">DSM 24536</strain>
    </source>
</reference>
<dbReference type="Proteomes" id="UP000199226">
    <property type="component" value="Unassembled WGS sequence"/>
</dbReference>
<protein>
    <submittedName>
        <fullName evidence="1">Uncharacterized protein</fullName>
    </submittedName>
</protein>
<keyword evidence="2" id="KW-1185">Reference proteome</keyword>
<dbReference type="EMBL" id="FNHH01000002">
    <property type="protein sequence ID" value="SDL74305.1"/>
    <property type="molecule type" value="Genomic_DNA"/>
</dbReference>
<evidence type="ECO:0000313" key="2">
    <source>
        <dbReference type="Proteomes" id="UP000199226"/>
    </source>
</evidence>
<dbReference type="RefSeq" id="WP_090698383.1">
    <property type="nucleotide sequence ID" value="NZ_FNHH01000002.1"/>
</dbReference>
<name>A0A1G9MKX8_9SPHI</name>
<gene>
    <name evidence="1" type="ORF">SAMN05421813_1021</name>
</gene>
<accession>A0A1G9MKX8</accession>
<evidence type="ECO:0000313" key="1">
    <source>
        <dbReference type="EMBL" id="SDL74305.1"/>
    </source>
</evidence>
<sequence length="406" mass="44414">MATEKLNDKLILVEGLKMQIDGIRMISNLLKSAIVKAVVSNEISVTKTAVCASNVQIAANSIVRLASDMGSISNIISAGDSGSDLHELCKKSIDQINKTAKKAEIASQLAMEASIFSSEVSLNIVGSSIEKISGSIQNLLNVHFSAPDSFLSELLVHPIRIRKVPEKLLAKSGLNHELELKHNQSLVDLWQSELAVVTEIKNAATFRVERTKERAELFKQVKQDIFALQMNGMLAQSELIEWSIKMKSLFHEMKAINRDLKVAFASVRNLSELVVRKKAINPLISDELISIIVQAIQDSDKAAALFSIALKSTFAASPDKLLKESSILFGCLFYLAETEKNSNWSNLQDFIANTSKKSESHLIAVNKAGDLIVEQLKVANEDLSKAVMLSTIEESASRAIQAAKGI</sequence>